<dbReference type="Proteomes" id="UP000308891">
    <property type="component" value="Unassembled WGS sequence"/>
</dbReference>
<keyword evidence="1" id="KW-1133">Transmembrane helix</keyword>
<proteinExistence type="predicted"/>
<dbReference type="Pfam" id="PF04955">
    <property type="entry name" value="HupE_UreJ"/>
    <property type="match status" value="1"/>
</dbReference>
<dbReference type="OrthoDB" id="9808192at2"/>
<evidence type="ECO:0000313" key="3">
    <source>
        <dbReference type="EMBL" id="TIC87131.1"/>
    </source>
</evidence>
<feature type="transmembrane region" description="Helical" evidence="1">
    <location>
        <begin position="107"/>
        <end position="126"/>
    </location>
</feature>
<gene>
    <name evidence="3" type="ORF">E5K04_01555</name>
</gene>
<protein>
    <submittedName>
        <fullName evidence="3">HupE/UreJ family protein</fullName>
    </submittedName>
</protein>
<feature type="signal peptide" evidence="2">
    <location>
        <begin position="1"/>
        <end position="19"/>
    </location>
</feature>
<feature type="transmembrane region" description="Helical" evidence="1">
    <location>
        <begin position="169"/>
        <end position="187"/>
    </location>
</feature>
<dbReference type="EMBL" id="STGJ01000001">
    <property type="protein sequence ID" value="TIC87131.1"/>
    <property type="molecule type" value="Genomic_DNA"/>
</dbReference>
<feature type="transmembrane region" description="Helical" evidence="1">
    <location>
        <begin position="65"/>
        <end position="87"/>
    </location>
</feature>
<dbReference type="RefSeq" id="WP_136551142.1">
    <property type="nucleotide sequence ID" value="NZ_STGJ01000001.1"/>
</dbReference>
<accession>A0A4T0V6P1</accession>
<feature type="transmembrane region" description="Helical" evidence="1">
    <location>
        <begin position="31"/>
        <end position="53"/>
    </location>
</feature>
<comment type="caution">
    <text evidence="3">The sequence shown here is derived from an EMBL/GenBank/DDBJ whole genome shotgun (WGS) entry which is preliminary data.</text>
</comment>
<keyword evidence="2" id="KW-0732">Signal</keyword>
<evidence type="ECO:0000256" key="1">
    <source>
        <dbReference type="SAM" id="Phobius"/>
    </source>
</evidence>
<dbReference type="InterPro" id="IPR007038">
    <property type="entry name" value="HupE_UreJ"/>
</dbReference>
<dbReference type="PIRSF" id="PIRSF016919">
    <property type="entry name" value="HupE_UreJ"/>
    <property type="match status" value="1"/>
</dbReference>
<sequence>MRKMLLSILLAGAAGLAQAHTGHGTDSFSQGLIHPFAGLDHLLAMFAVGLWAAQQQARARWHGPLAFVLALAAGGALGMAGVVLPMLEGGIALSVMLGGLLVATVTRVPAVLALSGISLFALWHGVAHGLEMPGGASAAAYAAGFMLASAALHAGGLAVGHAALRVTGLLRWLGAAIAASGALLVMATV</sequence>
<keyword evidence="1" id="KW-0472">Membrane</keyword>
<dbReference type="AlphaFoldDB" id="A0A4T0V6P1"/>
<keyword evidence="1" id="KW-0812">Transmembrane</keyword>
<feature type="transmembrane region" description="Helical" evidence="1">
    <location>
        <begin position="138"/>
        <end position="163"/>
    </location>
</feature>
<evidence type="ECO:0000313" key="4">
    <source>
        <dbReference type="Proteomes" id="UP000308891"/>
    </source>
</evidence>
<reference evidence="3 4" key="1">
    <citation type="submission" date="2019-04" db="EMBL/GenBank/DDBJ databases">
        <title>Crenobacter sp. nov.</title>
        <authorList>
            <person name="Shi S."/>
        </authorList>
    </citation>
    <scope>NUCLEOTIDE SEQUENCE [LARGE SCALE GENOMIC DNA]</scope>
    <source>
        <strain evidence="3 4">GY 70310</strain>
    </source>
</reference>
<keyword evidence="4" id="KW-1185">Reference proteome</keyword>
<evidence type="ECO:0000256" key="2">
    <source>
        <dbReference type="SAM" id="SignalP"/>
    </source>
</evidence>
<name>A0A4T0V6P1_9NEIS</name>
<feature type="chain" id="PRO_5021011055" evidence="2">
    <location>
        <begin position="20"/>
        <end position="189"/>
    </location>
</feature>
<organism evidence="3 4">
    <name type="scientific">Crenobacter intestini</name>
    <dbReference type="NCBI Taxonomy" id="2563443"/>
    <lineage>
        <taxon>Bacteria</taxon>
        <taxon>Pseudomonadati</taxon>
        <taxon>Pseudomonadota</taxon>
        <taxon>Betaproteobacteria</taxon>
        <taxon>Neisseriales</taxon>
        <taxon>Neisseriaceae</taxon>
        <taxon>Crenobacter</taxon>
    </lineage>
</organism>